<dbReference type="PANTHER" id="PTHR12896">
    <property type="entry name" value="PAX6 NEIGHBOR PROTEIN PAXNEB"/>
    <property type="match status" value="1"/>
</dbReference>
<comment type="subcellular location">
    <subcellularLocation>
        <location evidence="2">Cytoplasm</location>
    </subcellularLocation>
    <subcellularLocation>
        <location evidence="1">Nucleus</location>
    </subcellularLocation>
</comment>
<dbReference type="GO" id="GO:0000049">
    <property type="term" value="F:tRNA binding"/>
    <property type="evidence" value="ECO:0007669"/>
    <property type="project" value="EnsemblFungi"/>
</dbReference>
<dbReference type="UniPathway" id="UPA00988"/>
<protein>
    <recommendedName>
        <fullName evidence="5">Elongator complex protein 4</fullName>
    </recommendedName>
</protein>
<evidence type="ECO:0000256" key="6">
    <source>
        <dbReference type="ARBA" id="ARBA00022490"/>
    </source>
</evidence>
<evidence type="ECO:0000256" key="8">
    <source>
        <dbReference type="ARBA" id="ARBA00023242"/>
    </source>
</evidence>
<dbReference type="GO" id="GO:0002098">
    <property type="term" value="P:tRNA wobble uridine modification"/>
    <property type="evidence" value="ECO:0007669"/>
    <property type="project" value="EnsemblFungi"/>
</dbReference>
<evidence type="ECO:0000256" key="2">
    <source>
        <dbReference type="ARBA" id="ARBA00004496"/>
    </source>
</evidence>
<dbReference type="GO" id="GO:0005737">
    <property type="term" value="C:cytoplasm"/>
    <property type="evidence" value="ECO:0007669"/>
    <property type="project" value="UniProtKB-SubCell"/>
</dbReference>
<dbReference type="eggNOG" id="KOG3949">
    <property type="taxonomic scope" value="Eukaryota"/>
</dbReference>
<proteinExistence type="inferred from homology"/>
<dbReference type="InParanoid" id="A3GHX3"/>
<evidence type="ECO:0000313" key="10">
    <source>
        <dbReference type="EMBL" id="EAZ62892.2"/>
    </source>
</evidence>
<comment type="caution">
    <text evidence="10">The sequence shown here is derived from an EMBL/GenBank/DDBJ whole genome shotgun (WGS) entry which is preliminary data.</text>
</comment>
<keyword evidence="8" id="KW-0539">Nucleus</keyword>
<evidence type="ECO:0000256" key="7">
    <source>
        <dbReference type="ARBA" id="ARBA00022694"/>
    </source>
</evidence>
<organism evidence="10 11">
    <name type="scientific">Scheffersomyces stipitis (strain ATCC 58785 / CBS 6054 / NBRC 10063 / NRRL Y-11545)</name>
    <name type="common">Yeast</name>
    <name type="synonym">Pichia stipitis</name>
    <dbReference type="NCBI Taxonomy" id="322104"/>
    <lineage>
        <taxon>Eukaryota</taxon>
        <taxon>Fungi</taxon>
        <taxon>Dikarya</taxon>
        <taxon>Ascomycota</taxon>
        <taxon>Saccharomycotina</taxon>
        <taxon>Pichiomycetes</taxon>
        <taxon>Debaryomycetaceae</taxon>
        <taxon>Scheffersomyces</taxon>
    </lineage>
</organism>
<dbReference type="KEGG" id="pic:PICST_34653"/>
<dbReference type="Gene3D" id="3.40.50.300">
    <property type="entry name" value="P-loop containing nucleotide triphosphate hydrolases"/>
    <property type="match status" value="1"/>
</dbReference>
<dbReference type="GO" id="GO:0008023">
    <property type="term" value="C:transcription elongation factor complex"/>
    <property type="evidence" value="ECO:0007669"/>
    <property type="project" value="TreeGrafter"/>
</dbReference>
<dbReference type="STRING" id="322104.A3GHX3"/>
<keyword evidence="6" id="KW-0963">Cytoplasm</keyword>
<dbReference type="Proteomes" id="UP000002258">
    <property type="component" value="Chromosome 1"/>
</dbReference>
<dbReference type="GeneID" id="4851872"/>
<keyword evidence="7" id="KW-0819">tRNA processing</keyword>
<dbReference type="InterPro" id="IPR027417">
    <property type="entry name" value="P-loop_NTPase"/>
</dbReference>
<evidence type="ECO:0000256" key="1">
    <source>
        <dbReference type="ARBA" id="ARBA00004123"/>
    </source>
</evidence>
<dbReference type="Pfam" id="PF05625">
    <property type="entry name" value="PAXNEB"/>
    <property type="match status" value="1"/>
</dbReference>
<dbReference type="GO" id="GO:0006357">
    <property type="term" value="P:regulation of transcription by RNA polymerase II"/>
    <property type="evidence" value="ECO:0007669"/>
    <property type="project" value="EnsemblFungi"/>
</dbReference>
<evidence type="ECO:0000256" key="4">
    <source>
        <dbReference type="ARBA" id="ARBA00007573"/>
    </source>
</evidence>
<feature type="region of interest" description="Disordered" evidence="9">
    <location>
        <begin position="1"/>
        <end position="42"/>
    </location>
</feature>
<dbReference type="RefSeq" id="XP_001386915.2">
    <property type="nucleotide sequence ID" value="XM_001386878.1"/>
</dbReference>
<dbReference type="GO" id="GO:0042802">
    <property type="term" value="F:identical protein binding"/>
    <property type="evidence" value="ECO:0007669"/>
    <property type="project" value="EnsemblFungi"/>
</dbReference>
<dbReference type="FunCoup" id="A3GHX3">
    <property type="interactions" value="856"/>
</dbReference>
<feature type="region of interest" description="Disordered" evidence="9">
    <location>
        <begin position="410"/>
        <end position="431"/>
    </location>
</feature>
<dbReference type="GO" id="GO:0016887">
    <property type="term" value="F:ATP hydrolysis activity"/>
    <property type="evidence" value="ECO:0007669"/>
    <property type="project" value="EnsemblFungi"/>
</dbReference>
<dbReference type="GO" id="GO:0033588">
    <property type="term" value="C:elongator holoenzyme complex"/>
    <property type="evidence" value="ECO:0007669"/>
    <property type="project" value="EnsemblFungi"/>
</dbReference>
<dbReference type="InterPro" id="IPR008728">
    <property type="entry name" value="Elongator_complex_protein_4"/>
</dbReference>
<keyword evidence="11" id="KW-1185">Reference proteome</keyword>
<dbReference type="EMBL" id="AAVQ01000002">
    <property type="protein sequence ID" value="EAZ62892.2"/>
    <property type="molecule type" value="Genomic_DNA"/>
</dbReference>
<gene>
    <name evidence="10" type="ORF">PICST_34653</name>
</gene>
<evidence type="ECO:0000256" key="3">
    <source>
        <dbReference type="ARBA" id="ARBA00005043"/>
    </source>
</evidence>
<evidence type="ECO:0000313" key="11">
    <source>
        <dbReference type="Proteomes" id="UP000002258"/>
    </source>
</evidence>
<name>A3GHX3_PICST</name>
<dbReference type="CDD" id="cd19494">
    <property type="entry name" value="Elp4"/>
    <property type="match status" value="1"/>
</dbReference>
<dbReference type="PANTHER" id="PTHR12896:SF1">
    <property type="entry name" value="ELONGATOR COMPLEX PROTEIN 4"/>
    <property type="match status" value="1"/>
</dbReference>
<comment type="similarity">
    <text evidence="4">Belongs to the ELP4 family.</text>
</comment>
<accession>A3GHX3</accession>
<evidence type="ECO:0000256" key="5">
    <source>
        <dbReference type="ARBA" id="ARBA00020265"/>
    </source>
</evidence>
<dbReference type="OMA" id="QGMLKVH"/>
<comment type="pathway">
    <text evidence="3">tRNA modification; 5-methoxycarbonylmethyl-2-thiouridine-tRNA biosynthesis.</text>
</comment>
<reference evidence="10 11" key="1">
    <citation type="journal article" date="2007" name="Nat. Biotechnol.">
        <title>Genome sequence of the lignocellulose-bioconverting and xylose-fermenting yeast Pichia stipitis.</title>
        <authorList>
            <person name="Jeffries T.W."/>
            <person name="Grigoriev I.V."/>
            <person name="Grimwood J."/>
            <person name="Laplaza J.M."/>
            <person name="Aerts A."/>
            <person name="Salamov A."/>
            <person name="Schmutz J."/>
            <person name="Lindquist E."/>
            <person name="Dehal P."/>
            <person name="Shapiro H."/>
            <person name="Jin Y.S."/>
            <person name="Passoth V."/>
            <person name="Richardson P.M."/>
        </authorList>
    </citation>
    <scope>NUCLEOTIDE SEQUENCE [LARGE SCALE GENOMIC DNA]</scope>
    <source>
        <strain evidence="11">ATCC 58785 / CBS 6054 / NBRC 10063 / NRRL Y-11545</strain>
    </source>
</reference>
<evidence type="ECO:0000256" key="9">
    <source>
        <dbReference type="SAM" id="MobiDB-lite"/>
    </source>
</evidence>
<feature type="compositionally biased region" description="Polar residues" evidence="9">
    <location>
        <begin position="421"/>
        <end position="431"/>
    </location>
</feature>
<dbReference type="OrthoDB" id="289162at2759"/>
<sequence>MSFRKRSDIIGGGSSAVPGRAPSGIGRAPVGSGAIPGRTPAHPRLSINSRIPVEVEEISALKNPSVRPSLISSQPTVSTGTGDLDKLLLHQGLPLGHSLLVEESGTTDFASVILRAFVSQGIMHNRINKDQINSHVIAVGISTQWTANLPGLYKGSSKDQKKAKILANESKVSVSNLATSTAGVTSRVDNDLKIAWRYGVNSKQKSASPEPFENSAYEYYINQFDITQKLAPGPNAQDISFVPVGLSHIQLIQQIQSIIQRHVKLNPAIVIRIAIPGLLNPTGYNPLSSSPTFLYPFVHSLRAILRQYSQNVVLVASLSSDLYPRDSNVAHVLESLADSCIHLQPFNQEMTQLIERAYKNEPSKIQQGLVNIVKLPVLSEKGMMMIHEGEYAFKNGRKKFEIEEWGIPVEDSEKEEHTTAEGGTTKKNLDF</sequence>
<dbReference type="AlphaFoldDB" id="A3GHX3"/>
<dbReference type="HOGENOM" id="CLU_040685_0_0_1"/>